<dbReference type="PANTHER" id="PTHR35813">
    <property type="entry name" value="INNER MEMBRANE PROTEIN YBAN"/>
    <property type="match status" value="1"/>
</dbReference>
<accession>A0A545UHR4</accession>
<keyword evidence="4" id="KW-1185">Reference proteome</keyword>
<feature type="transmembrane region" description="Helical" evidence="2">
    <location>
        <begin position="104"/>
        <end position="123"/>
    </location>
</feature>
<proteinExistence type="predicted"/>
<organism evidence="3 4">
    <name type="scientific">Aliikangiella coralliicola</name>
    <dbReference type="NCBI Taxonomy" id="2592383"/>
    <lineage>
        <taxon>Bacteria</taxon>
        <taxon>Pseudomonadati</taxon>
        <taxon>Pseudomonadota</taxon>
        <taxon>Gammaproteobacteria</taxon>
        <taxon>Oceanospirillales</taxon>
        <taxon>Pleioneaceae</taxon>
        <taxon>Aliikangiella</taxon>
    </lineage>
</organism>
<protein>
    <recommendedName>
        <fullName evidence="1">Inner membrane protein</fullName>
    </recommendedName>
</protein>
<comment type="caution">
    <text evidence="3">The sequence shown here is derived from an EMBL/GenBank/DDBJ whole genome shotgun (WGS) entry which is preliminary data.</text>
</comment>
<keyword evidence="1" id="KW-0997">Cell inner membrane</keyword>
<keyword evidence="1" id="KW-1003">Cell membrane</keyword>
<dbReference type="Proteomes" id="UP000315439">
    <property type="component" value="Unassembled WGS sequence"/>
</dbReference>
<reference evidence="3 4" key="1">
    <citation type="submission" date="2019-07" db="EMBL/GenBank/DDBJ databases">
        <title>Draft genome for Aliikangiella sp. M105.</title>
        <authorList>
            <person name="Wang G."/>
        </authorList>
    </citation>
    <scope>NUCLEOTIDE SEQUENCE [LARGE SCALE GENOMIC DNA]</scope>
    <source>
        <strain evidence="3 4">M105</strain>
    </source>
</reference>
<keyword evidence="2" id="KW-0812">Transmembrane</keyword>
<evidence type="ECO:0000313" key="4">
    <source>
        <dbReference type="Proteomes" id="UP000315439"/>
    </source>
</evidence>
<evidence type="ECO:0000313" key="3">
    <source>
        <dbReference type="EMBL" id="TQV88999.1"/>
    </source>
</evidence>
<dbReference type="AlphaFoldDB" id="A0A545UHR4"/>
<sequence length="145" mass="16008">MVIGQQKGVVKYLLILAGIFFVALGVIGIVVPGLPTTIFLIIAAGCFAKSSPCLHGWLMSHRWFGPIIHHWNETRSIPKKAKFIALSAMLVACIYTTVVLDSLVLKLIIFTVMLFPAIFVYRLPISEDIEQSNPTPNAIETKKTN</sequence>
<keyword evidence="1 2" id="KW-0472">Membrane</keyword>
<gene>
    <name evidence="3" type="ORF">FLL46_05575</name>
</gene>
<comment type="subcellular location">
    <subcellularLocation>
        <location evidence="1">Cell inner membrane</location>
        <topology evidence="1">Multi-pass membrane protein</topology>
    </subcellularLocation>
</comment>
<dbReference type="PANTHER" id="PTHR35813:SF1">
    <property type="entry name" value="INNER MEMBRANE PROTEIN YBAN"/>
    <property type="match status" value="1"/>
</dbReference>
<evidence type="ECO:0000256" key="1">
    <source>
        <dbReference type="PIRNR" id="PIRNR016789"/>
    </source>
</evidence>
<feature type="transmembrane region" description="Helical" evidence="2">
    <location>
        <begin position="37"/>
        <end position="60"/>
    </location>
</feature>
<dbReference type="OrthoDB" id="9816293at2"/>
<dbReference type="EMBL" id="VIKS01000003">
    <property type="protein sequence ID" value="TQV88999.1"/>
    <property type="molecule type" value="Genomic_DNA"/>
</dbReference>
<dbReference type="InterPro" id="IPR007401">
    <property type="entry name" value="DUF454"/>
</dbReference>
<dbReference type="PIRSF" id="PIRSF016789">
    <property type="entry name" value="DUF454"/>
    <property type="match status" value="1"/>
</dbReference>
<feature type="transmembrane region" description="Helical" evidence="2">
    <location>
        <begin position="81"/>
        <end position="98"/>
    </location>
</feature>
<keyword evidence="2" id="KW-1133">Transmembrane helix</keyword>
<name>A0A545UHR4_9GAMM</name>
<feature type="transmembrane region" description="Helical" evidence="2">
    <location>
        <begin position="12"/>
        <end position="31"/>
    </location>
</feature>
<evidence type="ECO:0000256" key="2">
    <source>
        <dbReference type="SAM" id="Phobius"/>
    </source>
</evidence>
<dbReference type="GO" id="GO:0005886">
    <property type="term" value="C:plasma membrane"/>
    <property type="evidence" value="ECO:0007669"/>
    <property type="project" value="UniProtKB-SubCell"/>
</dbReference>
<dbReference type="Pfam" id="PF04304">
    <property type="entry name" value="DUF454"/>
    <property type="match status" value="1"/>
</dbReference>